<sequence>MSSDITRDKNMIVQGFKKKGLSKEVMELINYDADYGLTREQIAKYADKKMDIERMRIYSECLRFDYDDRVIKVLTAEGVDITKLKMGLDFYRQGVPIEDVERILSSGEKAIAMKKQYDDILQKTDSLADEAEMEPEYVKKLTDYIEEVVLSIGNTDKKFDEITDVLNNLTQDKKEQKELERILKENQEKDELLSQKQDEINRAYSQAAENRKEAGKLKTENEALKEKVKELQKKYEQDKETFNNVRNDADNYFSFQSANMPYAGNKSAVVRINSNDIERKTSVNNHGLVGIFSRLGIKTKSRRNLVKLVIDGELDRNQLVQIKIAIEKGLTENQLEDIINSRVPAERMKEIIEIAELENGLQG</sequence>
<feature type="coiled-coil region" evidence="1">
    <location>
        <begin position="159"/>
        <end position="248"/>
    </location>
</feature>
<evidence type="ECO:0000313" key="2">
    <source>
        <dbReference type="EMBL" id="RHL44075.1"/>
    </source>
</evidence>
<organism evidence="2 3">
    <name type="scientific">Eubacterium ventriosum</name>
    <dbReference type="NCBI Taxonomy" id="39496"/>
    <lineage>
        <taxon>Bacteria</taxon>
        <taxon>Bacillati</taxon>
        <taxon>Bacillota</taxon>
        <taxon>Clostridia</taxon>
        <taxon>Eubacteriales</taxon>
        <taxon>Eubacteriaceae</taxon>
        <taxon>Eubacterium</taxon>
    </lineage>
</organism>
<evidence type="ECO:0000256" key="1">
    <source>
        <dbReference type="SAM" id="Coils"/>
    </source>
</evidence>
<name>A0A415L6G7_9FIRM</name>
<dbReference type="GeneID" id="66467545"/>
<reference evidence="2 3" key="1">
    <citation type="submission" date="2018-08" db="EMBL/GenBank/DDBJ databases">
        <title>A genome reference for cultivated species of the human gut microbiota.</title>
        <authorList>
            <person name="Zou Y."/>
            <person name="Xue W."/>
            <person name="Luo G."/>
        </authorList>
    </citation>
    <scope>NUCLEOTIDE SEQUENCE [LARGE SCALE GENOMIC DNA]</scope>
    <source>
        <strain evidence="2 3">AF37-4</strain>
    </source>
</reference>
<keyword evidence="1" id="KW-0175">Coiled coil</keyword>
<proteinExistence type="predicted"/>
<accession>A0A415L6G7</accession>
<dbReference type="AlphaFoldDB" id="A0A415L6G7"/>
<gene>
    <name evidence="2" type="ORF">DW018_09825</name>
</gene>
<evidence type="ECO:0000313" key="3">
    <source>
        <dbReference type="Proteomes" id="UP000283314"/>
    </source>
</evidence>
<dbReference type="RefSeq" id="WP_118380024.1">
    <property type="nucleotide sequence ID" value="NZ_CABJDQ010000007.1"/>
</dbReference>
<dbReference type="EMBL" id="QROT01000007">
    <property type="protein sequence ID" value="RHL44075.1"/>
    <property type="molecule type" value="Genomic_DNA"/>
</dbReference>
<dbReference type="Proteomes" id="UP000283314">
    <property type="component" value="Unassembled WGS sequence"/>
</dbReference>
<protein>
    <submittedName>
        <fullName evidence="2">Uncharacterized protein</fullName>
    </submittedName>
</protein>
<comment type="caution">
    <text evidence="2">The sequence shown here is derived from an EMBL/GenBank/DDBJ whole genome shotgun (WGS) entry which is preliminary data.</text>
</comment>